<dbReference type="EMBL" id="MN740992">
    <property type="protein sequence ID" value="QHU21800.1"/>
    <property type="molecule type" value="Genomic_DNA"/>
</dbReference>
<proteinExistence type="predicted"/>
<reference evidence="2" key="1">
    <citation type="journal article" date="2020" name="Nature">
        <title>Giant virus diversity and host interactions through global metagenomics.</title>
        <authorList>
            <person name="Schulz F."/>
            <person name="Roux S."/>
            <person name="Paez-Espino D."/>
            <person name="Jungbluth S."/>
            <person name="Walsh D.A."/>
            <person name="Denef V.J."/>
            <person name="McMahon K.D."/>
            <person name="Konstantinidis K.T."/>
            <person name="Eloe-Fadrosh E.A."/>
            <person name="Kyrpides N.C."/>
            <person name="Woyke T."/>
        </authorList>
    </citation>
    <scope>NUCLEOTIDE SEQUENCE</scope>
    <source>
        <strain evidence="2">GVMAG-S-3300013286-35</strain>
    </source>
</reference>
<feature type="transmembrane region" description="Helical" evidence="1">
    <location>
        <begin position="142"/>
        <end position="166"/>
    </location>
</feature>
<keyword evidence="1" id="KW-0472">Membrane</keyword>
<keyword evidence="1" id="KW-0812">Transmembrane</keyword>
<evidence type="ECO:0008006" key="3">
    <source>
        <dbReference type="Google" id="ProtNLM"/>
    </source>
</evidence>
<sequence length="213" mass="24735">MFAAVATYTGLFYTLKCFGFDPLKARAFNSFINAAFLSYMGIISFSAFLVHQYDTPTYLLRKPEQVWLTDYIIGFFTIDLVLGHFYGGLNLITGYVHHSVYILLLLYLRLYHESNLIYLCLPFELPTMFQSLQQISPQHYRPYLSAAFGSTFVLFRLVGNSIVIYMAYQVSMLYTIVASLMMITHIAWFSEWTYKRLLTKPRQEEPKVITSHA</sequence>
<keyword evidence="1" id="KW-1133">Transmembrane helix</keyword>
<dbReference type="AlphaFoldDB" id="A0A6C0KYQ9"/>
<organism evidence="2">
    <name type="scientific">viral metagenome</name>
    <dbReference type="NCBI Taxonomy" id="1070528"/>
    <lineage>
        <taxon>unclassified sequences</taxon>
        <taxon>metagenomes</taxon>
        <taxon>organismal metagenomes</taxon>
    </lineage>
</organism>
<protein>
    <recommendedName>
        <fullName evidence="3">TLC domain-containing protein</fullName>
    </recommendedName>
</protein>
<name>A0A6C0KYQ9_9ZZZZ</name>
<feature type="transmembrane region" description="Helical" evidence="1">
    <location>
        <begin position="31"/>
        <end position="50"/>
    </location>
</feature>
<accession>A0A6C0KYQ9</accession>
<evidence type="ECO:0000256" key="1">
    <source>
        <dbReference type="SAM" id="Phobius"/>
    </source>
</evidence>
<evidence type="ECO:0000313" key="2">
    <source>
        <dbReference type="EMBL" id="QHU21800.1"/>
    </source>
</evidence>
<feature type="transmembrane region" description="Helical" evidence="1">
    <location>
        <begin position="172"/>
        <end position="190"/>
    </location>
</feature>